<evidence type="ECO:0000256" key="2">
    <source>
        <dbReference type="ARBA" id="ARBA00022723"/>
    </source>
</evidence>
<dbReference type="InterPro" id="IPR036236">
    <property type="entry name" value="Znf_C2H2_sf"/>
</dbReference>
<reference evidence="11" key="1">
    <citation type="submission" date="2020-11" db="EMBL/GenBank/DDBJ databases">
        <authorList>
            <person name="Tran Van P."/>
        </authorList>
    </citation>
    <scope>NUCLEOTIDE SEQUENCE</scope>
</reference>
<evidence type="ECO:0000313" key="12">
    <source>
        <dbReference type="Proteomes" id="UP000728032"/>
    </source>
</evidence>
<dbReference type="GO" id="GO:0005634">
    <property type="term" value="C:nucleus"/>
    <property type="evidence" value="ECO:0007669"/>
    <property type="project" value="UniProtKB-SubCell"/>
</dbReference>
<comment type="similarity">
    <text evidence="7">Belongs to the snail C2H2-type zinc-finger protein family.</text>
</comment>
<evidence type="ECO:0000256" key="1">
    <source>
        <dbReference type="ARBA" id="ARBA00004123"/>
    </source>
</evidence>
<keyword evidence="3" id="KW-0677">Repeat</keyword>
<feature type="domain" description="C2H2-type" evidence="10">
    <location>
        <begin position="545"/>
        <end position="570"/>
    </location>
</feature>
<evidence type="ECO:0000256" key="6">
    <source>
        <dbReference type="ARBA" id="ARBA00023242"/>
    </source>
</evidence>
<evidence type="ECO:0000256" key="7">
    <source>
        <dbReference type="ARBA" id="ARBA00037948"/>
    </source>
</evidence>
<keyword evidence="5" id="KW-0862">Zinc</keyword>
<feature type="compositionally biased region" description="Polar residues" evidence="9">
    <location>
        <begin position="398"/>
        <end position="409"/>
    </location>
</feature>
<feature type="domain" description="C2H2-type" evidence="10">
    <location>
        <begin position="510"/>
        <end position="534"/>
    </location>
</feature>
<protein>
    <recommendedName>
        <fullName evidence="10">C2H2-type domain-containing protein</fullName>
    </recommendedName>
</protein>
<dbReference type="Proteomes" id="UP000728032">
    <property type="component" value="Unassembled WGS sequence"/>
</dbReference>
<organism evidence="11">
    <name type="scientific">Oppiella nova</name>
    <dbReference type="NCBI Taxonomy" id="334625"/>
    <lineage>
        <taxon>Eukaryota</taxon>
        <taxon>Metazoa</taxon>
        <taxon>Ecdysozoa</taxon>
        <taxon>Arthropoda</taxon>
        <taxon>Chelicerata</taxon>
        <taxon>Arachnida</taxon>
        <taxon>Acari</taxon>
        <taxon>Acariformes</taxon>
        <taxon>Sarcoptiformes</taxon>
        <taxon>Oribatida</taxon>
        <taxon>Brachypylina</taxon>
        <taxon>Oppioidea</taxon>
        <taxon>Oppiidae</taxon>
        <taxon>Oppiella</taxon>
    </lineage>
</organism>
<feature type="domain" description="C2H2-type" evidence="10">
    <location>
        <begin position="453"/>
        <end position="478"/>
    </location>
</feature>
<dbReference type="GO" id="GO:0008270">
    <property type="term" value="F:zinc ion binding"/>
    <property type="evidence" value="ECO:0007669"/>
    <property type="project" value="UniProtKB-KW"/>
</dbReference>
<gene>
    <name evidence="11" type="ORF">ONB1V03_LOCUS1372</name>
</gene>
<evidence type="ECO:0000256" key="5">
    <source>
        <dbReference type="ARBA" id="ARBA00022833"/>
    </source>
</evidence>
<evidence type="ECO:0000256" key="4">
    <source>
        <dbReference type="ARBA" id="ARBA00022771"/>
    </source>
</evidence>
<feature type="region of interest" description="Disordered" evidence="9">
    <location>
        <begin position="382"/>
        <end position="413"/>
    </location>
</feature>
<feature type="domain" description="C2H2-type" evidence="10">
    <location>
        <begin position="330"/>
        <end position="353"/>
    </location>
</feature>
<feature type="region of interest" description="Disordered" evidence="9">
    <location>
        <begin position="607"/>
        <end position="636"/>
    </location>
</feature>
<dbReference type="SMART" id="SM00355">
    <property type="entry name" value="ZnF_C2H2"/>
    <property type="match status" value="8"/>
</dbReference>
<dbReference type="PANTHER" id="PTHR24388">
    <property type="entry name" value="ZINC FINGER PROTEIN"/>
    <property type="match status" value="1"/>
</dbReference>
<evidence type="ECO:0000313" key="11">
    <source>
        <dbReference type="EMBL" id="CAD7638383.1"/>
    </source>
</evidence>
<dbReference type="InterPro" id="IPR050527">
    <property type="entry name" value="Snail/Krueppel_Znf"/>
</dbReference>
<evidence type="ECO:0000256" key="3">
    <source>
        <dbReference type="ARBA" id="ARBA00022737"/>
    </source>
</evidence>
<comment type="subcellular location">
    <subcellularLocation>
        <location evidence="1">Nucleus</location>
    </subcellularLocation>
</comment>
<dbReference type="EMBL" id="OC915052">
    <property type="protein sequence ID" value="CAD7638383.1"/>
    <property type="molecule type" value="Genomic_DNA"/>
</dbReference>
<dbReference type="InterPro" id="IPR013087">
    <property type="entry name" value="Znf_C2H2_type"/>
</dbReference>
<keyword evidence="4 8" id="KW-0863">Zinc-finger</keyword>
<keyword evidence="2" id="KW-0479">Metal-binding</keyword>
<name>A0A7R9LB48_9ACAR</name>
<accession>A0A7R9LB48</accession>
<dbReference type="OrthoDB" id="6783856at2759"/>
<dbReference type="PROSITE" id="PS00028">
    <property type="entry name" value="ZINC_FINGER_C2H2_1"/>
    <property type="match status" value="5"/>
</dbReference>
<evidence type="ECO:0000256" key="9">
    <source>
        <dbReference type="SAM" id="MobiDB-lite"/>
    </source>
</evidence>
<dbReference type="PROSITE" id="PS50157">
    <property type="entry name" value="ZINC_FINGER_C2H2_2"/>
    <property type="match status" value="7"/>
</dbReference>
<dbReference type="Pfam" id="PF00096">
    <property type="entry name" value="zf-C2H2"/>
    <property type="match status" value="2"/>
</dbReference>
<keyword evidence="12" id="KW-1185">Reference proteome</keyword>
<feature type="compositionally biased region" description="Basic and acidic residues" evidence="9">
    <location>
        <begin position="615"/>
        <end position="629"/>
    </location>
</feature>
<keyword evidence="6" id="KW-0539">Nucleus</keyword>
<dbReference type="GO" id="GO:0000978">
    <property type="term" value="F:RNA polymerase II cis-regulatory region sequence-specific DNA binding"/>
    <property type="evidence" value="ECO:0007669"/>
    <property type="project" value="TreeGrafter"/>
</dbReference>
<dbReference type="GO" id="GO:0000981">
    <property type="term" value="F:DNA-binding transcription factor activity, RNA polymerase II-specific"/>
    <property type="evidence" value="ECO:0007669"/>
    <property type="project" value="TreeGrafter"/>
</dbReference>
<evidence type="ECO:0000259" key="10">
    <source>
        <dbReference type="PROSITE" id="PS50157"/>
    </source>
</evidence>
<proteinExistence type="inferred from homology"/>
<feature type="domain" description="C2H2-type" evidence="10">
    <location>
        <begin position="579"/>
        <end position="608"/>
    </location>
</feature>
<sequence>MERQAMSDLVLKLTQILHTFRDLCLHLINNCKCNQKSHLFHDLIQLEKQYNDRKKTCLHHSDTTTDGVHNNELLAVLESHRSTSLAVINTCRCHQSTDIYHKLIRCERDYHLAKQTTRELSSSDTQSVTTLMVTEDLMKAMDDSVSCGADIKREFETKCDTKPIELADIKTKNETKTDIKDLKIVKRPIDDIKCDKIDVKKSFKLDVKQSVDCVPQTESKKLIATQGVGSSDKLMSDNINELKGCPKDQTLDTNSTNKTFVSNTIPKPSTDKLLVFYELVQQNSTNHINSYKSDALPPKVAQTNGNYSDTCVTAVAIPVPVMPNPKIQMTKCNECHKEFKLKSQYLSHVNKVHKKRFHCTECDYRTNKSSYLKKHLDKHLVQPSDDKSSVVSSHKSSTKPLQSQTSSLKPSEDPYLTDRPFVCHTKGCNKSFTTKQALQNHKNYGNYMTLRHLTCDWDDCHKSFFDKKSLIAHKSTHSTGSMTCSECRKQFLSRKRLLKHMQNVHILLEFKCDSCDYKTHVKYELNRHQRLSHSVAATHVSQQKHKCLINGCHKVFVTQSGLITHKRDSHWRTDSEQQYACDWSHCSRRFLTIESLEKHKRLHSFGKISTNRMRPSADDRDPPNCHVPEDTESSDDELEVVFESLANK</sequence>
<evidence type="ECO:0000256" key="8">
    <source>
        <dbReference type="PROSITE-ProRule" id="PRU00042"/>
    </source>
</evidence>
<dbReference type="PANTHER" id="PTHR24388:SF54">
    <property type="entry name" value="PROTEIN ESCARGOT"/>
    <property type="match status" value="1"/>
</dbReference>
<dbReference type="EMBL" id="CAJPVJ010000227">
    <property type="protein sequence ID" value="CAG2161770.1"/>
    <property type="molecule type" value="Genomic_DNA"/>
</dbReference>
<feature type="domain" description="C2H2-type" evidence="10">
    <location>
        <begin position="482"/>
        <end position="505"/>
    </location>
</feature>
<dbReference type="AlphaFoldDB" id="A0A7R9LB48"/>
<feature type="domain" description="C2H2-type" evidence="10">
    <location>
        <begin position="357"/>
        <end position="384"/>
    </location>
</feature>
<dbReference type="SUPFAM" id="SSF57667">
    <property type="entry name" value="beta-beta-alpha zinc fingers"/>
    <property type="match status" value="3"/>
</dbReference>
<dbReference type="Gene3D" id="3.30.160.60">
    <property type="entry name" value="Classic Zinc Finger"/>
    <property type="match status" value="4"/>
</dbReference>